<feature type="region of interest" description="Disordered" evidence="1">
    <location>
        <begin position="1"/>
        <end position="25"/>
    </location>
</feature>
<evidence type="ECO:0000313" key="3">
    <source>
        <dbReference type="Proteomes" id="UP000237447"/>
    </source>
</evidence>
<accession>A0AAE5S224</accession>
<gene>
    <name evidence="2" type="ORF">CPJ18_02505</name>
</gene>
<protein>
    <recommendedName>
        <fullName evidence="4">HNH endonuclease</fullName>
    </recommendedName>
</protein>
<reference evidence="2 3" key="1">
    <citation type="journal article" date="2018" name="Syst. Appl. Microbiol.">
        <title>Agrobacterium rosae sp. nov., isolated from galls on different agricultural crops.</title>
        <authorList>
            <person name="Kuzmanovic N."/>
            <person name="Pulawska J."/>
            <person name="Smalla K."/>
            <person name="Nesme X."/>
        </authorList>
    </citation>
    <scope>NUCLEOTIDE SEQUENCE [LARGE SCALE GENOMIC DNA]</scope>
    <source>
        <strain evidence="2 3">NCPPB 1650</strain>
    </source>
</reference>
<sequence length="133" mass="15566">MMGLSCKQERPVSNTPEYRRDGQRRRLIDPKTRLRRRLSWHIRRAINNVGSAKSGKTFDILGYEPSDLARHIERQFTNGMGWHNAADWDVDHIIPISTAKTLDDVIALNQMSNLRPLWREENNAKRARVMFLL</sequence>
<evidence type="ECO:0008006" key="4">
    <source>
        <dbReference type="Google" id="ProtNLM"/>
    </source>
</evidence>
<evidence type="ECO:0000256" key="1">
    <source>
        <dbReference type="SAM" id="MobiDB-lite"/>
    </source>
</evidence>
<dbReference type="EMBL" id="NXEJ01000001">
    <property type="protein sequence ID" value="POO54385.1"/>
    <property type="molecule type" value="Genomic_DNA"/>
</dbReference>
<dbReference type="Proteomes" id="UP000237447">
    <property type="component" value="Unassembled WGS sequence"/>
</dbReference>
<name>A0AAE5S224_9HYPH</name>
<dbReference type="AlphaFoldDB" id="A0AAE5S224"/>
<dbReference type="InterPro" id="IPR003615">
    <property type="entry name" value="HNH_nuc"/>
</dbReference>
<proteinExistence type="predicted"/>
<organism evidence="2 3">
    <name type="scientific">Agrobacterium rosae</name>
    <dbReference type="NCBI Taxonomy" id="1972867"/>
    <lineage>
        <taxon>Bacteria</taxon>
        <taxon>Pseudomonadati</taxon>
        <taxon>Pseudomonadota</taxon>
        <taxon>Alphaproteobacteria</taxon>
        <taxon>Hyphomicrobiales</taxon>
        <taxon>Rhizobiaceae</taxon>
        <taxon>Rhizobium/Agrobacterium group</taxon>
        <taxon>Agrobacterium</taxon>
    </lineage>
</organism>
<dbReference type="CDD" id="cd00085">
    <property type="entry name" value="HNHc"/>
    <property type="match status" value="1"/>
</dbReference>
<evidence type="ECO:0000313" key="2">
    <source>
        <dbReference type="EMBL" id="POO54385.1"/>
    </source>
</evidence>
<comment type="caution">
    <text evidence="2">The sequence shown here is derived from an EMBL/GenBank/DDBJ whole genome shotgun (WGS) entry which is preliminary data.</text>
</comment>